<dbReference type="GO" id="GO:0005524">
    <property type="term" value="F:ATP binding"/>
    <property type="evidence" value="ECO:0007669"/>
    <property type="project" value="UniProtKB-KW"/>
</dbReference>
<evidence type="ECO:0000256" key="1">
    <source>
        <dbReference type="ARBA" id="ARBA00022598"/>
    </source>
</evidence>
<dbReference type="AlphaFoldDB" id="A0A4S4FZ44"/>
<dbReference type="InterPro" id="IPR014746">
    <property type="entry name" value="Gln_synth/guanido_kin_cat_dom"/>
</dbReference>
<accession>A0A4S4FZ44</accession>
<keyword evidence="7" id="KW-1185">Reference proteome</keyword>
<comment type="caution">
    <text evidence="6">The sequence shown here is derived from an EMBL/GenBank/DDBJ whole genome shotgun (WGS) entry which is preliminary data.</text>
</comment>
<gene>
    <name evidence="6" type="ORF">E6C70_06770</name>
</gene>
<comment type="catalytic activity">
    <reaction evidence="4 5">
        <text>L-cysteine + L-glutamate + ATP = gamma-L-glutamyl-L-cysteine + ADP + phosphate + H(+)</text>
        <dbReference type="Rhea" id="RHEA:13285"/>
        <dbReference type="ChEBI" id="CHEBI:15378"/>
        <dbReference type="ChEBI" id="CHEBI:29985"/>
        <dbReference type="ChEBI" id="CHEBI:30616"/>
        <dbReference type="ChEBI" id="CHEBI:35235"/>
        <dbReference type="ChEBI" id="CHEBI:43474"/>
        <dbReference type="ChEBI" id="CHEBI:58173"/>
        <dbReference type="ChEBI" id="CHEBI:456216"/>
        <dbReference type="EC" id="6.3.2.2"/>
    </reaction>
</comment>
<name>A0A4S4FZ44_9MICO</name>
<reference evidence="6 7" key="1">
    <citation type="submission" date="2019-04" db="EMBL/GenBank/DDBJ databases">
        <authorList>
            <person name="Jiang L."/>
        </authorList>
    </citation>
    <scope>NUCLEOTIDE SEQUENCE [LARGE SCALE GENOMIC DNA]</scope>
    <source>
        <strain evidence="6 7">YIM 131861</strain>
    </source>
</reference>
<dbReference type="InterPro" id="IPR050141">
    <property type="entry name" value="GCL_type2/YbdK_subfam"/>
</dbReference>
<dbReference type="HAMAP" id="MF_01609">
    <property type="entry name" value="Glu_cys_ligase_2"/>
    <property type="match status" value="1"/>
</dbReference>
<sequence length="362" mass="39119">MRSRPRKVAMTTIGLEEEFMLLDPRTLAPVGRAAEVIEAVRVTVHAPFVTSEFYASQLEYASPILSTSEDASRELGSFRVALAEIATRLGVVAAGVGLPFDVTDDARLTPGARYLDIADHFGAIVADHQLNGLHVHVGVPDREAAIRASNRLRPWLPALLALSGNSPFWHGRDTGFASWRCIHIRRWTTSGIPPYFRDADDYDARATRLLGVGGTTDIGTLNWAARPSAKYPTVEVRVFDAQLDATTSIPLALLTRGVIASPSDDDEPALPQELLDAALWHAARYGMSAGLVDPASGSMRPAAEVVRRLLQVAKPGLEAHGDHERVAAFVDRTIADGTGADRQRRAYARGGRDGLGDLLAHL</sequence>
<evidence type="ECO:0000256" key="4">
    <source>
        <dbReference type="ARBA" id="ARBA00048819"/>
    </source>
</evidence>
<proteinExistence type="inferred from homology"/>
<dbReference type="PANTHER" id="PTHR36510">
    <property type="entry name" value="GLUTAMATE--CYSTEINE LIGASE 2-RELATED"/>
    <property type="match status" value="1"/>
</dbReference>
<dbReference type="Proteomes" id="UP000307380">
    <property type="component" value="Unassembled WGS sequence"/>
</dbReference>
<dbReference type="GO" id="GO:0042398">
    <property type="term" value="P:modified amino acid biosynthetic process"/>
    <property type="evidence" value="ECO:0007669"/>
    <property type="project" value="InterPro"/>
</dbReference>
<dbReference type="EC" id="6.3.2.2" evidence="5"/>
<organism evidence="6 7">
    <name type="scientific">Orlajensenia flava</name>
    <dbReference type="NCBI Taxonomy" id="2565934"/>
    <lineage>
        <taxon>Bacteria</taxon>
        <taxon>Bacillati</taxon>
        <taxon>Actinomycetota</taxon>
        <taxon>Actinomycetes</taxon>
        <taxon>Micrococcales</taxon>
        <taxon>Microbacteriaceae</taxon>
        <taxon>Orlajensenia</taxon>
    </lineage>
</organism>
<dbReference type="PANTHER" id="PTHR36510:SF1">
    <property type="entry name" value="GLUTAMATE--CYSTEINE LIGASE 2-RELATED"/>
    <property type="match status" value="1"/>
</dbReference>
<evidence type="ECO:0000313" key="7">
    <source>
        <dbReference type="Proteomes" id="UP000307380"/>
    </source>
</evidence>
<dbReference type="NCBIfam" id="TIGR02050">
    <property type="entry name" value="gshA_cyan_rel"/>
    <property type="match status" value="1"/>
</dbReference>
<dbReference type="SUPFAM" id="SSF55931">
    <property type="entry name" value="Glutamine synthetase/guanido kinase"/>
    <property type="match status" value="1"/>
</dbReference>
<dbReference type="InterPro" id="IPR006336">
    <property type="entry name" value="GCS2"/>
</dbReference>
<dbReference type="Gene3D" id="3.30.590.20">
    <property type="match status" value="1"/>
</dbReference>
<dbReference type="EMBL" id="SSSN01000003">
    <property type="protein sequence ID" value="THG35728.1"/>
    <property type="molecule type" value="Genomic_DNA"/>
</dbReference>
<evidence type="ECO:0000256" key="5">
    <source>
        <dbReference type="HAMAP-Rule" id="MF_01609"/>
    </source>
</evidence>
<evidence type="ECO:0000313" key="6">
    <source>
        <dbReference type="EMBL" id="THG35728.1"/>
    </source>
</evidence>
<keyword evidence="2 5" id="KW-0547">Nucleotide-binding</keyword>
<protein>
    <recommendedName>
        <fullName evidence="5">Putative glutamate--cysteine ligase 2</fullName>
        <ecNumber evidence="5">6.3.2.2</ecNumber>
    </recommendedName>
    <alternativeName>
        <fullName evidence="5">Gamma-glutamylcysteine synthetase 2</fullName>
        <shortName evidence="5">GCS 2</shortName>
        <shortName evidence="5">Gamma-GCS 2</shortName>
    </alternativeName>
</protein>
<keyword evidence="3 5" id="KW-0067">ATP-binding</keyword>
<evidence type="ECO:0000256" key="2">
    <source>
        <dbReference type="ARBA" id="ARBA00022741"/>
    </source>
</evidence>
<comment type="similarity">
    <text evidence="5">Belongs to the glutamate--cysteine ligase type 2 family. YbdK subfamily.</text>
</comment>
<comment type="function">
    <text evidence="5">ATP-dependent carboxylate-amine ligase which exhibits weak glutamate--cysteine ligase activity.</text>
</comment>
<dbReference type="GO" id="GO:0004357">
    <property type="term" value="F:glutamate-cysteine ligase activity"/>
    <property type="evidence" value="ECO:0007669"/>
    <property type="project" value="UniProtKB-EC"/>
</dbReference>
<dbReference type="InterPro" id="IPR011793">
    <property type="entry name" value="YbdK"/>
</dbReference>
<keyword evidence="1 5" id="KW-0436">Ligase</keyword>
<dbReference type="Pfam" id="PF04107">
    <property type="entry name" value="GCS2"/>
    <property type="match status" value="1"/>
</dbReference>
<evidence type="ECO:0000256" key="3">
    <source>
        <dbReference type="ARBA" id="ARBA00022840"/>
    </source>
</evidence>